<keyword evidence="3" id="KW-1185">Reference proteome</keyword>
<dbReference type="Gene3D" id="1.10.10.10">
    <property type="entry name" value="Winged helix-like DNA-binding domain superfamily/Winged helix DNA-binding domain"/>
    <property type="match status" value="1"/>
</dbReference>
<dbReference type="PROSITE" id="PS50921">
    <property type="entry name" value="ANTAR"/>
    <property type="match status" value="1"/>
</dbReference>
<name>A0ABN4VVJ4_9ACTN</name>
<gene>
    <name evidence="2" type="ORF">A7J05_33275</name>
</gene>
<dbReference type="InterPro" id="IPR005561">
    <property type="entry name" value="ANTAR"/>
</dbReference>
<dbReference type="RefSeq" id="WP_076687653.1">
    <property type="nucleotide sequence ID" value="NZ_CP015588.1"/>
</dbReference>
<dbReference type="SUPFAM" id="SSF55781">
    <property type="entry name" value="GAF domain-like"/>
    <property type="match status" value="1"/>
</dbReference>
<evidence type="ECO:0000259" key="1">
    <source>
        <dbReference type="PROSITE" id="PS50921"/>
    </source>
</evidence>
<reference evidence="2 3" key="1">
    <citation type="submission" date="2016-05" db="EMBL/GenBank/DDBJ databases">
        <authorList>
            <person name="Gu J."/>
        </authorList>
    </citation>
    <scope>NUCLEOTIDE SEQUENCE [LARGE SCALE GENOMIC DNA]</scope>
    <source>
        <strain evidence="2 3">ACCC40021</strain>
    </source>
</reference>
<dbReference type="InterPro" id="IPR011006">
    <property type="entry name" value="CheY-like_superfamily"/>
</dbReference>
<dbReference type="InterPro" id="IPR036388">
    <property type="entry name" value="WH-like_DNA-bd_sf"/>
</dbReference>
<accession>A0ABN4VVJ4</accession>
<sequence length="242" mass="25867">MTLQGEELAALFARLMRVASQEPLDTRVLLATCAESGRRVYGARGAIVQYAPLSCPDISTEGTGSALRTLAADAVAWKEGPGCDARSSGAALIDVDVTTRPARVRWPSWAPRALALGFGRVTALPLKSTDDLAFGALVLLGPPEATMDEKALASARCLAETAAHALALQRQAFESRVLAAQLQTALSSRVVIEQAKGMLAVRQGLTLDDAFGCLRRHARTHRRKVTDLAREVTEGRDDIPPR</sequence>
<dbReference type="SUPFAM" id="SSF52172">
    <property type="entry name" value="CheY-like"/>
    <property type="match status" value="1"/>
</dbReference>
<proteinExistence type="predicted"/>
<dbReference type="Proteomes" id="UP000187191">
    <property type="component" value="Chromosome"/>
</dbReference>
<organism evidence="2 3">
    <name type="scientific">Streptomyces alfalfae</name>
    <dbReference type="NCBI Taxonomy" id="1642299"/>
    <lineage>
        <taxon>Bacteria</taxon>
        <taxon>Bacillati</taxon>
        <taxon>Actinomycetota</taxon>
        <taxon>Actinomycetes</taxon>
        <taxon>Kitasatosporales</taxon>
        <taxon>Streptomycetaceae</taxon>
        <taxon>Streptomyces</taxon>
    </lineage>
</organism>
<feature type="domain" description="ANTAR" evidence="1">
    <location>
        <begin position="172"/>
        <end position="233"/>
    </location>
</feature>
<dbReference type="Pfam" id="PF03861">
    <property type="entry name" value="ANTAR"/>
    <property type="match status" value="1"/>
</dbReference>
<evidence type="ECO:0000313" key="3">
    <source>
        <dbReference type="Proteomes" id="UP000187191"/>
    </source>
</evidence>
<evidence type="ECO:0000313" key="2">
    <source>
        <dbReference type="EMBL" id="APY89905.1"/>
    </source>
</evidence>
<dbReference type="SMART" id="SM01012">
    <property type="entry name" value="ANTAR"/>
    <property type="match status" value="1"/>
</dbReference>
<protein>
    <recommendedName>
        <fullName evidence="1">ANTAR domain-containing protein</fullName>
    </recommendedName>
</protein>
<dbReference type="EMBL" id="CP015588">
    <property type="protein sequence ID" value="APY89905.1"/>
    <property type="molecule type" value="Genomic_DNA"/>
</dbReference>